<evidence type="ECO:0000313" key="2">
    <source>
        <dbReference type="EMBL" id="MCA4525383.1"/>
    </source>
</evidence>
<dbReference type="RefSeq" id="WP_225450302.1">
    <property type="nucleotide sequence ID" value="NZ_CAKOCS010000048.1"/>
</dbReference>
<gene>
    <name evidence="2" type="ORF">LDZ35_19470</name>
</gene>
<evidence type="ECO:0000313" key="3">
    <source>
        <dbReference type="Proteomes" id="UP001197958"/>
    </source>
</evidence>
<dbReference type="Proteomes" id="UP001197958">
    <property type="component" value="Unassembled WGS sequence"/>
</dbReference>
<evidence type="ECO:0000256" key="1">
    <source>
        <dbReference type="SAM" id="MobiDB-lite"/>
    </source>
</evidence>
<accession>A0AAW4SUD0</accession>
<protein>
    <submittedName>
        <fullName evidence="2">Uncharacterized protein</fullName>
    </submittedName>
</protein>
<sequence length="85" mass="10020">MQKEKKQKGVSPKAERTQKSMGQWSKKNDKQHLENVWRKQAKFMDNPAKSYGGFQKNDRRQTMIFYSDLYFKTILGYTIPSAQAN</sequence>
<name>A0AAW4SUD0_9BACE</name>
<comment type="caution">
    <text evidence="2">The sequence shown here is derived from an EMBL/GenBank/DDBJ whole genome shotgun (WGS) entry which is preliminary data.</text>
</comment>
<proteinExistence type="predicted"/>
<organism evidence="2 3">
    <name type="scientific">Bacteroides xylanisolvens</name>
    <dbReference type="NCBI Taxonomy" id="371601"/>
    <lineage>
        <taxon>Bacteria</taxon>
        <taxon>Pseudomonadati</taxon>
        <taxon>Bacteroidota</taxon>
        <taxon>Bacteroidia</taxon>
        <taxon>Bacteroidales</taxon>
        <taxon>Bacteroidaceae</taxon>
        <taxon>Bacteroides</taxon>
    </lineage>
</organism>
<reference evidence="2" key="1">
    <citation type="submission" date="2023-08" db="EMBL/GenBank/DDBJ databases">
        <title>Mucin Metabolism Genes Underlie the Key Renovations of Bacteroides xylanisolvens Genomes in Captive Great Apes.</title>
        <authorList>
            <person name="Nishida A.H."/>
        </authorList>
    </citation>
    <scope>NUCLEOTIDE SEQUENCE</scope>
    <source>
        <strain evidence="2">P19.10B</strain>
    </source>
</reference>
<dbReference type="AlphaFoldDB" id="A0AAW4SUD0"/>
<feature type="region of interest" description="Disordered" evidence="1">
    <location>
        <begin position="1"/>
        <end position="31"/>
    </location>
</feature>
<dbReference type="EMBL" id="JAIWWW010000043">
    <property type="protein sequence ID" value="MCA4525383.1"/>
    <property type="molecule type" value="Genomic_DNA"/>
</dbReference>